<reference evidence="1" key="1">
    <citation type="submission" date="2016-02" db="EMBL/GenBank/DDBJ databases">
        <title>Draft Genome Sequence of Sporotomaculum syntrophicum Strain FB, a Syntrophic Benzoate Degrader.</title>
        <authorList>
            <person name="Nobu M.K."/>
            <person name="Narihiro T."/>
            <person name="Qiu Y.-L."/>
            <person name="Ohashi A."/>
            <person name="Liu W.-T."/>
            <person name="Yuji S."/>
        </authorList>
    </citation>
    <scope>NUCLEOTIDE SEQUENCE</scope>
    <source>
        <strain evidence="1">FB</strain>
    </source>
</reference>
<sequence>MEKKLTIKLFDPGMSHLHRVGLAGLYMTLKYFDEHKINIINAGWELNNEQVTLYWQGDDEKFFDSLFKVSFSSDSQGLIDFAAHRGMLIGDLEKVFLNDVLLMTYLQHPKQNKIPKGSNRIININFNDKSVIVNYKPFGVNYAHIDAAKDITDKQRRLKERINIKGWLYPGAIKRHEKISASELEEPPGRFLSLIYAPTASLYYRLSHKNRDGKYDKRRSAAIILPHIDNLASYAQCYRRCLNTPVDKLYADGLADAGMAALLTLRAGEKLDTLGVTGCTIIIMGSLAWAKQQKTRSFVAKLEGIDDNCLDLFELAYKILPNKIFLKVPVADENRQGNTYDVGTSLSRGLIAENLASGRDWFRGFVELMNSKKQAELVSYEKGGLNQMVNENIWSFETDKQFIEALHTAIKNRYGALAARTRSGERIPFDKEFERMRTGLMRSKNAASLRAELADIFARGGINLPLQENWRELLPLFTGKDWQRARDLALLALASYSGSGAVDAMPVVVPDDEENESNDID</sequence>
<name>A0A9D3AX24_9FIRM</name>
<dbReference type="NCBIfam" id="TIGR03485">
    <property type="entry name" value="cas_csx13_N"/>
    <property type="match status" value="1"/>
</dbReference>
<organism evidence="1 2">
    <name type="scientific">Sporotomaculum syntrophicum</name>
    <dbReference type="NCBI Taxonomy" id="182264"/>
    <lineage>
        <taxon>Bacteria</taxon>
        <taxon>Bacillati</taxon>
        <taxon>Bacillota</taxon>
        <taxon>Clostridia</taxon>
        <taxon>Eubacteriales</taxon>
        <taxon>Desulfallaceae</taxon>
        <taxon>Sporotomaculum</taxon>
    </lineage>
</organism>
<comment type="caution">
    <text evidence="1">The sequence shown here is derived from an EMBL/GenBank/DDBJ whole genome shotgun (WGS) entry which is preliminary data.</text>
</comment>
<dbReference type="OrthoDB" id="2987807at2"/>
<dbReference type="InterPro" id="IPR027811">
    <property type="entry name" value="CRISPR-assoc_Csx13_C"/>
</dbReference>
<dbReference type="NCBIfam" id="TIGR03486">
    <property type="entry name" value="cas_csx13_C"/>
    <property type="match status" value="1"/>
</dbReference>
<keyword evidence="2" id="KW-1185">Reference proteome</keyword>
<dbReference type="GO" id="GO:0051607">
    <property type="term" value="P:defense response to virus"/>
    <property type="evidence" value="ECO:0007669"/>
    <property type="project" value="InterPro"/>
</dbReference>
<evidence type="ECO:0000313" key="1">
    <source>
        <dbReference type="EMBL" id="KAF1083921.1"/>
    </source>
</evidence>
<accession>A0A9D3AX24</accession>
<dbReference type="AlphaFoldDB" id="A0A9D3AX24"/>
<dbReference type="Proteomes" id="UP000798488">
    <property type="component" value="Unassembled WGS sequence"/>
</dbReference>
<dbReference type="RefSeq" id="WP_161823111.1">
    <property type="nucleotide sequence ID" value="NZ_LSRS01000008.1"/>
</dbReference>
<gene>
    <name evidence="1" type="primary">devT</name>
    <name evidence="1" type="ORF">SPSYN_02833</name>
</gene>
<proteinExistence type="predicted"/>
<evidence type="ECO:0000313" key="2">
    <source>
        <dbReference type="Proteomes" id="UP000798488"/>
    </source>
</evidence>
<dbReference type="EMBL" id="LSRS01000008">
    <property type="protein sequence ID" value="KAF1083921.1"/>
    <property type="molecule type" value="Genomic_DNA"/>
</dbReference>
<protein>
    <submittedName>
        <fullName evidence="1">CRISPR-associated protein Cas8a1/Csx13</fullName>
    </submittedName>
</protein>
<dbReference type="InterPro" id="IPR019989">
    <property type="entry name" value="CRISPR-assoc_Csx13_N"/>
</dbReference>